<organism evidence="9 10">
    <name type="scientific">Gottschalkia purinilytica</name>
    <name type="common">Clostridium purinilyticum</name>
    <dbReference type="NCBI Taxonomy" id="1503"/>
    <lineage>
        <taxon>Bacteria</taxon>
        <taxon>Bacillati</taxon>
        <taxon>Bacillota</taxon>
        <taxon>Tissierellia</taxon>
        <taxon>Tissierellales</taxon>
        <taxon>Gottschalkiaceae</taxon>
        <taxon>Gottschalkia</taxon>
    </lineage>
</organism>
<dbReference type="STRING" id="1503.CLPU_8c01380"/>
<dbReference type="InterPro" id="IPR000620">
    <property type="entry name" value="EamA_dom"/>
</dbReference>
<dbReference type="PANTHER" id="PTHR32322:SF18">
    <property type="entry name" value="S-ADENOSYLMETHIONINE_S-ADENOSYLHOMOCYSTEINE TRANSPORTER"/>
    <property type="match status" value="1"/>
</dbReference>
<comment type="similarity">
    <text evidence="2">Belongs to the EamA transporter family.</text>
</comment>
<feature type="transmembrane region" description="Helical" evidence="7">
    <location>
        <begin position="223"/>
        <end position="244"/>
    </location>
</feature>
<dbReference type="OrthoDB" id="37139at2"/>
<evidence type="ECO:0000256" key="2">
    <source>
        <dbReference type="ARBA" id="ARBA00007362"/>
    </source>
</evidence>
<sequence length="282" mass="31285">MKNNKYGRAYIAAISYSIIVGLSFLFTKIALRTSDPVDVLAYRFTASFIAISIPILFKRINVSYTKEKLMRILPAALLYPLMFFSLQTFGLMHSTSSEAAIFQASGPIFTLILATYFLKEKTTIFQKISVGLSVSGVIYILIMKGSSFNFANFKGIALLLLSTLSFSGYSVMARKLIKDITNIELTYMMSTISFIVFGVTSILKHLIHGDISNFFVPASNINFIISVVYLGVLSSLASSLLTNYALSKIEASKMSVFVNLGTVISIIAGVVFLKERLYYYHI</sequence>
<evidence type="ECO:0000256" key="6">
    <source>
        <dbReference type="ARBA" id="ARBA00023136"/>
    </source>
</evidence>
<dbReference type="InterPro" id="IPR050638">
    <property type="entry name" value="AA-Vitamin_Transporters"/>
</dbReference>
<keyword evidence="3" id="KW-1003">Cell membrane</keyword>
<dbReference type="GO" id="GO:0005886">
    <property type="term" value="C:plasma membrane"/>
    <property type="evidence" value="ECO:0007669"/>
    <property type="project" value="UniProtKB-SubCell"/>
</dbReference>
<feature type="transmembrane region" description="Helical" evidence="7">
    <location>
        <begin position="156"/>
        <end position="173"/>
    </location>
</feature>
<feature type="non-terminal residue" evidence="9">
    <location>
        <position position="282"/>
    </location>
</feature>
<evidence type="ECO:0000256" key="5">
    <source>
        <dbReference type="ARBA" id="ARBA00022989"/>
    </source>
</evidence>
<keyword evidence="6 7" id="KW-0472">Membrane</keyword>
<evidence type="ECO:0000256" key="7">
    <source>
        <dbReference type="SAM" id="Phobius"/>
    </source>
</evidence>
<dbReference type="AlphaFoldDB" id="A0A0L0W9Z7"/>
<evidence type="ECO:0000256" key="4">
    <source>
        <dbReference type="ARBA" id="ARBA00022692"/>
    </source>
</evidence>
<evidence type="ECO:0000313" key="10">
    <source>
        <dbReference type="Proteomes" id="UP000037267"/>
    </source>
</evidence>
<feature type="domain" description="EamA" evidence="8">
    <location>
        <begin position="154"/>
        <end position="281"/>
    </location>
</feature>
<feature type="transmembrane region" description="Helical" evidence="7">
    <location>
        <begin position="99"/>
        <end position="118"/>
    </location>
</feature>
<evidence type="ECO:0000256" key="1">
    <source>
        <dbReference type="ARBA" id="ARBA00004651"/>
    </source>
</evidence>
<gene>
    <name evidence="9" type="ORF">CLPU_8c01380</name>
</gene>
<dbReference type="RefSeq" id="WP_050355470.1">
    <property type="nucleotide sequence ID" value="NZ_LGSS01000008.1"/>
</dbReference>
<feature type="transmembrane region" description="Helical" evidence="7">
    <location>
        <begin position="130"/>
        <end position="150"/>
    </location>
</feature>
<dbReference type="SUPFAM" id="SSF103481">
    <property type="entry name" value="Multidrug resistance efflux transporter EmrE"/>
    <property type="match status" value="2"/>
</dbReference>
<keyword evidence="5 7" id="KW-1133">Transmembrane helix</keyword>
<name>A0A0L0W9Z7_GOTPU</name>
<dbReference type="PANTHER" id="PTHR32322">
    <property type="entry name" value="INNER MEMBRANE TRANSPORTER"/>
    <property type="match status" value="1"/>
</dbReference>
<dbReference type="Proteomes" id="UP000037267">
    <property type="component" value="Unassembled WGS sequence"/>
</dbReference>
<reference evidence="10" key="1">
    <citation type="submission" date="2015-07" db="EMBL/GenBank/DDBJ databases">
        <title>Draft genome sequence of the purine-degrading Gottschalkia purinilyticum DSM 1384 (formerly Clostridium purinilyticum).</title>
        <authorList>
            <person name="Poehlein A."/>
            <person name="Schiel-Bengelsdorf B."/>
            <person name="Bengelsdorf F.R."/>
            <person name="Daniel R."/>
            <person name="Duerre P."/>
        </authorList>
    </citation>
    <scope>NUCLEOTIDE SEQUENCE [LARGE SCALE GENOMIC DNA]</scope>
    <source>
        <strain evidence="10">DSM 1384</strain>
    </source>
</reference>
<protein>
    <submittedName>
        <fullName evidence="9">Putative permease</fullName>
    </submittedName>
</protein>
<dbReference type="Pfam" id="PF00892">
    <property type="entry name" value="EamA"/>
    <property type="match status" value="2"/>
</dbReference>
<keyword evidence="4 7" id="KW-0812">Transmembrane</keyword>
<dbReference type="EMBL" id="LGSS01000008">
    <property type="protein sequence ID" value="KNF08373.1"/>
    <property type="molecule type" value="Genomic_DNA"/>
</dbReference>
<proteinExistence type="inferred from homology"/>
<feature type="transmembrane region" description="Helical" evidence="7">
    <location>
        <begin position="9"/>
        <end position="27"/>
    </location>
</feature>
<comment type="caution">
    <text evidence="9">The sequence shown here is derived from an EMBL/GenBank/DDBJ whole genome shotgun (WGS) entry which is preliminary data.</text>
</comment>
<feature type="transmembrane region" description="Helical" evidence="7">
    <location>
        <begin position="256"/>
        <end position="273"/>
    </location>
</feature>
<evidence type="ECO:0000313" key="9">
    <source>
        <dbReference type="EMBL" id="KNF08373.1"/>
    </source>
</evidence>
<accession>A0A0L0W9Z7</accession>
<evidence type="ECO:0000256" key="3">
    <source>
        <dbReference type="ARBA" id="ARBA00022475"/>
    </source>
</evidence>
<comment type="subcellular location">
    <subcellularLocation>
        <location evidence="1">Cell membrane</location>
        <topology evidence="1">Multi-pass membrane protein</topology>
    </subcellularLocation>
</comment>
<feature type="domain" description="EamA" evidence="8">
    <location>
        <begin position="9"/>
        <end position="141"/>
    </location>
</feature>
<keyword evidence="10" id="KW-1185">Reference proteome</keyword>
<feature type="transmembrane region" description="Helical" evidence="7">
    <location>
        <begin position="39"/>
        <end position="57"/>
    </location>
</feature>
<evidence type="ECO:0000259" key="8">
    <source>
        <dbReference type="Pfam" id="PF00892"/>
    </source>
</evidence>
<feature type="transmembrane region" description="Helical" evidence="7">
    <location>
        <begin position="69"/>
        <end position="87"/>
    </location>
</feature>
<dbReference type="InterPro" id="IPR037185">
    <property type="entry name" value="EmrE-like"/>
</dbReference>
<feature type="transmembrane region" description="Helical" evidence="7">
    <location>
        <begin position="185"/>
        <end position="203"/>
    </location>
</feature>